<evidence type="ECO:0000313" key="2">
    <source>
        <dbReference type="EMBL" id="OJJ41437.1"/>
    </source>
</evidence>
<evidence type="ECO:0008006" key="4">
    <source>
        <dbReference type="Google" id="ProtNLM"/>
    </source>
</evidence>
<dbReference type="RefSeq" id="XP_040695113.1">
    <property type="nucleotide sequence ID" value="XM_040832900.1"/>
</dbReference>
<gene>
    <name evidence="2" type="ORF">ASPWEDRAFT_267935</name>
</gene>
<evidence type="ECO:0000313" key="3">
    <source>
        <dbReference type="Proteomes" id="UP000184383"/>
    </source>
</evidence>
<feature type="transmembrane region" description="Helical" evidence="1">
    <location>
        <begin position="43"/>
        <end position="65"/>
    </location>
</feature>
<dbReference type="VEuPathDB" id="FungiDB:ASPWEDRAFT_267935"/>
<keyword evidence="1" id="KW-1133">Transmembrane helix</keyword>
<dbReference type="EMBL" id="KV878209">
    <property type="protein sequence ID" value="OJJ41437.1"/>
    <property type="molecule type" value="Genomic_DNA"/>
</dbReference>
<reference evidence="3" key="1">
    <citation type="journal article" date="2017" name="Genome Biol.">
        <title>Comparative genomics reveals high biological diversity and specific adaptations in the industrially and medically important fungal genus Aspergillus.</title>
        <authorList>
            <person name="de Vries R.P."/>
            <person name="Riley R."/>
            <person name="Wiebenga A."/>
            <person name="Aguilar-Osorio G."/>
            <person name="Amillis S."/>
            <person name="Uchima C.A."/>
            <person name="Anderluh G."/>
            <person name="Asadollahi M."/>
            <person name="Askin M."/>
            <person name="Barry K."/>
            <person name="Battaglia E."/>
            <person name="Bayram O."/>
            <person name="Benocci T."/>
            <person name="Braus-Stromeyer S.A."/>
            <person name="Caldana C."/>
            <person name="Canovas D."/>
            <person name="Cerqueira G.C."/>
            <person name="Chen F."/>
            <person name="Chen W."/>
            <person name="Choi C."/>
            <person name="Clum A."/>
            <person name="Dos Santos R.A."/>
            <person name="Damasio A.R."/>
            <person name="Diallinas G."/>
            <person name="Emri T."/>
            <person name="Fekete E."/>
            <person name="Flipphi M."/>
            <person name="Freyberg S."/>
            <person name="Gallo A."/>
            <person name="Gournas C."/>
            <person name="Habgood R."/>
            <person name="Hainaut M."/>
            <person name="Harispe M.L."/>
            <person name="Henrissat B."/>
            <person name="Hilden K.S."/>
            <person name="Hope R."/>
            <person name="Hossain A."/>
            <person name="Karabika E."/>
            <person name="Karaffa L."/>
            <person name="Karanyi Z."/>
            <person name="Krasevec N."/>
            <person name="Kuo A."/>
            <person name="Kusch H."/>
            <person name="LaButti K."/>
            <person name="Lagendijk E.L."/>
            <person name="Lapidus A."/>
            <person name="Levasseur A."/>
            <person name="Lindquist E."/>
            <person name="Lipzen A."/>
            <person name="Logrieco A.F."/>
            <person name="MacCabe A."/>
            <person name="Maekelae M.R."/>
            <person name="Malavazi I."/>
            <person name="Melin P."/>
            <person name="Meyer V."/>
            <person name="Mielnichuk N."/>
            <person name="Miskei M."/>
            <person name="Molnar A.P."/>
            <person name="Mule G."/>
            <person name="Ngan C.Y."/>
            <person name="Orejas M."/>
            <person name="Orosz E."/>
            <person name="Ouedraogo J.P."/>
            <person name="Overkamp K.M."/>
            <person name="Park H.-S."/>
            <person name="Perrone G."/>
            <person name="Piumi F."/>
            <person name="Punt P.J."/>
            <person name="Ram A.F."/>
            <person name="Ramon A."/>
            <person name="Rauscher S."/>
            <person name="Record E."/>
            <person name="Riano-Pachon D.M."/>
            <person name="Robert V."/>
            <person name="Roehrig J."/>
            <person name="Ruller R."/>
            <person name="Salamov A."/>
            <person name="Salih N.S."/>
            <person name="Samson R.A."/>
            <person name="Sandor E."/>
            <person name="Sanguinetti M."/>
            <person name="Schuetze T."/>
            <person name="Sepcic K."/>
            <person name="Shelest E."/>
            <person name="Sherlock G."/>
            <person name="Sophianopoulou V."/>
            <person name="Squina F.M."/>
            <person name="Sun H."/>
            <person name="Susca A."/>
            <person name="Todd R.B."/>
            <person name="Tsang A."/>
            <person name="Unkles S.E."/>
            <person name="van de Wiele N."/>
            <person name="van Rossen-Uffink D."/>
            <person name="Oliveira J.V."/>
            <person name="Vesth T.C."/>
            <person name="Visser J."/>
            <person name="Yu J.-H."/>
            <person name="Zhou M."/>
            <person name="Andersen M.R."/>
            <person name="Archer D.B."/>
            <person name="Baker S.E."/>
            <person name="Benoit I."/>
            <person name="Brakhage A.A."/>
            <person name="Braus G.H."/>
            <person name="Fischer R."/>
            <person name="Frisvad J.C."/>
            <person name="Goldman G.H."/>
            <person name="Houbraken J."/>
            <person name="Oakley B."/>
            <person name="Pocsi I."/>
            <person name="Scazzocchio C."/>
            <person name="Seiboth B."/>
            <person name="vanKuyk P.A."/>
            <person name="Wortman J."/>
            <person name="Dyer P.S."/>
            <person name="Grigoriev I.V."/>
        </authorList>
    </citation>
    <scope>NUCLEOTIDE SEQUENCE [LARGE SCALE GENOMIC DNA]</scope>
    <source>
        <strain evidence="3">DTO 134E9</strain>
    </source>
</reference>
<keyword evidence="1" id="KW-0812">Transmembrane</keyword>
<dbReference type="AlphaFoldDB" id="A0A1L9S2S0"/>
<evidence type="ECO:0000256" key="1">
    <source>
        <dbReference type="SAM" id="Phobius"/>
    </source>
</evidence>
<keyword evidence="3" id="KW-1185">Reference proteome</keyword>
<proteinExistence type="predicted"/>
<keyword evidence="1" id="KW-0472">Membrane</keyword>
<protein>
    <recommendedName>
        <fullName evidence="4">Transmembrane protein</fullName>
    </recommendedName>
</protein>
<dbReference type="Proteomes" id="UP000184383">
    <property type="component" value="Unassembled WGS sequence"/>
</dbReference>
<dbReference type="GeneID" id="63748748"/>
<organism evidence="2 3">
    <name type="scientific">Aspergillus wentii DTO 134E9</name>
    <dbReference type="NCBI Taxonomy" id="1073089"/>
    <lineage>
        <taxon>Eukaryota</taxon>
        <taxon>Fungi</taxon>
        <taxon>Dikarya</taxon>
        <taxon>Ascomycota</taxon>
        <taxon>Pezizomycotina</taxon>
        <taxon>Eurotiomycetes</taxon>
        <taxon>Eurotiomycetidae</taxon>
        <taxon>Eurotiales</taxon>
        <taxon>Aspergillaceae</taxon>
        <taxon>Aspergillus</taxon>
        <taxon>Aspergillus subgen. Cremei</taxon>
    </lineage>
</organism>
<accession>A0A1L9S2S0</accession>
<sequence>MAGAVVSEGGEERRCIHLAYPRWSCHILYGRERVVKSVGWFSFFYLFLFGVFCILYHLFYFIFFFSRLLDLV</sequence>
<name>A0A1L9S2S0_ASPWE</name>